<feature type="domain" description="NAD-dependent epimerase/dehydratase" evidence="1">
    <location>
        <begin position="14"/>
        <end position="109"/>
    </location>
</feature>
<dbReference type="SUPFAM" id="SSF51735">
    <property type="entry name" value="NAD(P)-binding Rossmann-fold domains"/>
    <property type="match status" value="1"/>
</dbReference>
<dbReference type="InterPro" id="IPR001509">
    <property type="entry name" value="Epimerase_deHydtase"/>
</dbReference>
<proteinExistence type="predicted"/>
<dbReference type="InterPro" id="IPR014710">
    <property type="entry name" value="RmlC-like_jellyroll"/>
</dbReference>
<name>A0A6F8YCI4_9ACTN</name>
<accession>A0A6F8YCI4</accession>
<dbReference type="EMBL" id="AP022871">
    <property type="protein sequence ID" value="BCB83844.1"/>
    <property type="molecule type" value="Genomic_DNA"/>
</dbReference>
<dbReference type="Pfam" id="PF14667">
    <property type="entry name" value="Polysacc_synt_C"/>
    <property type="match status" value="1"/>
</dbReference>
<dbReference type="AlphaFoldDB" id="A0A6F8YCI4"/>
<reference evidence="3 4" key="2">
    <citation type="submission" date="2020-03" db="EMBL/GenBank/DDBJ databases">
        <authorList>
            <person name="Ichikawa N."/>
            <person name="Kimura A."/>
            <person name="Kitahashi Y."/>
            <person name="Uohara A."/>
        </authorList>
    </citation>
    <scope>NUCLEOTIDE SEQUENCE [LARGE SCALE GENOMIC DNA]</scope>
    <source>
        <strain evidence="3 4">NBRC 105367</strain>
    </source>
</reference>
<evidence type="ECO:0000259" key="1">
    <source>
        <dbReference type="Pfam" id="PF01370"/>
    </source>
</evidence>
<protein>
    <submittedName>
        <fullName evidence="3">Uncharacterized protein</fullName>
    </submittedName>
</protein>
<dbReference type="InterPro" id="IPR036291">
    <property type="entry name" value="NAD(P)-bd_dom_sf"/>
</dbReference>
<keyword evidence="4" id="KW-1185">Reference proteome</keyword>
<dbReference type="Gene3D" id="2.60.120.10">
    <property type="entry name" value="Jelly Rolls"/>
    <property type="match status" value="1"/>
</dbReference>
<gene>
    <name evidence="3" type="ORF">Psuf_011570</name>
</gene>
<reference evidence="3 4" key="1">
    <citation type="submission" date="2020-03" db="EMBL/GenBank/DDBJ databases">
        <title>Whole genome shotgun sequence of Phytohabitans suffuscus NBRC 105367.</title>
        <authorList>
            <person name="Komaki H."/>
            <person name="Tamura T."/>
        </authorList>
    </citation>
    <scope>NUCLEOTIDE SEQUENCE [LARGE SCALE GENOMIC DNA]</scope>
    <source>
        <strain evidence="3 4">NBRC 105367</strain>
    </source>
</reference>
<dbReference type="Proteomes" id="UP000503011">
    <property type="component" value="Chromosome"/>
</dbReference>
<evidence type="ECO:0000259" key="2">
    <source>
        <dbReference type="Pfam" id="PF14667"/>
    </source>
</evidence>
<dbReference type="Pfam" id="PF01370">
    <property type="entry name" value="Epimerase"/>
    <property type="match status" value="1"/>
</dbReference>
<organism evidence="3 4">
    <name type="scientific">Phytohabitans suffuscus</name>
    <dbReference type="NCBI Taxonomy" id="624315"/>
    <lineage>
        <taxon>Bacteria</taxon>
        <taxon>Bacillati</taxon>
        <taxon>Actinomycetota</taxon>
        <taxon>Actinomycetes</taxon>
        <taxon>Micromonosporales</taxon>
        <taxon>Micromonosporaceae</taxon>
    </lineage>
</organism>
<evidence type="ECO:0000313" key="3">
    <source>
        <dbReference type="EMBL" id="BCB83844.1"/>
    </source>
</evidence>
<dbReference type="InterPro" id="IPR011051">
    <property type="entry name" value="RmlC_Cupin_sf"/>
</dbReference>
<dbReference type="InterPro" id="IPR029303">
    <property type="entry name" value="CapF_C"/>
</dbReference>
<sequence length="292" mass="32408">MLDSPKALAFANSTQVDNGTAYGEGKRLAVEILREATRWTGTTLVDLRLPNLFGEHGRPHYNSVVATFCAQLAAGERPTILRDRELQLLHATDAARLLLTTAAEDAGGDRGSDLYQRRTVADLAARLRRFDALYRHGEIPALADRFDVRLFNTYRSFCFPDRFPLPLPHHVDDRGGLVESVKVHGGGGQTFCSSTRPGVTRGDHFHLAKVERFVVVSGEAEIALRRVAHDDVVRFRVRGDRPVAVDMPTMWAHSITNVGDRELVTLFWTNELFDPTAPDTYPEPVLPAAARA</sequence>
<feature type="domain" description="Capsular polysaccharide assembling protein CapF C-terminal" evidence="2">
    <location>
        <begin position="170"/>
        <end position="281"/>
    </location>
</feature>
<evidence type="ECO:0000313" key="4">
    <source>
        <dbReference type="Proteomes" id="UP000503011"/>
    </source>
</evidence>
<dbReference type="Gene3D" id="3.40.50.720">
    <property type="entry name" value="NAD(P)-binding Rossmann-like Domain"/>
    <property type="match status" value="1"/>
</dbReference>
<dbReference type="SUPFAM" id="SSF51182">
    <property type="entry name" value="RmlC-like cupins"/>
    <property type="match status" value="1"/>
</dbReference>
<dbReference type="RefSeq" id="WP_232074572.1">
    <property type="nucleotide sequence ID" value="NZ_AP022871.1"/>
</dbReference>
<dbReference type="KEGG" id="psuu:Psuf_011570"/>